<accession>A0AAV5LG56</accession>
<reference evidence="3 4" key="1">
    <citation type="journal article" date="2021" name="Commun. Biol.">
        <title>The genome of Shorea leprosula (Dipterocarpaceae) highlights the ecological relevance of drought in aseasonal tropical rainforests.</title>
        <authorList>
            <person name="Ng K.K.S."/>
            <person name="Kobayashi M.J."/>
            <person name="Fawcett J.A."/>
            <person name="Hatakeyama M."/>
            <person name="Paape T."/>
            <person name="Ng C.H."/>
            <person name="Ang C.C."/>
            <person name="Tnah L.H."/>
            <person name="Lee C.T."/>
            <person name="Nishiyama T."/>
            <person name="Sese J."/>
            <person name="O'Brien M.J."/>
            <person name="Copetti D."/>
            <person name="Mohd Noor M.I."/>
            <person name="Ong R.C."/>
            <person name="Putra M."/>
            <person name="Sireger I.Z."/>
            <person name="Indrioko S."/>
            <person name="Kosugi Y."/>
            <person name="Izuno A."/>
            <person name="Isagi Y."/>
            <person name="Lee S.L."/>
            <person name="Shimizu K.K."/>
        </authorList>
    </citation>
    <scope>NUCLEOTIDE SEQUENCE [LARGE SCALE GENOMIC DNA]</scope>
    <source>
        <strain evidence="3">214</strain>
    </source>
</reference>
<dbReference type="SMART" id="SM00666">
    <property type="entry name" value="PB1"/>
    <property type="match status" value="1"/>
</dbReference>
<evidence type="ECO:0000256" key="1">
    <source>
        <dbReference type="SAM" id="MobiDB-lite"/>
    </source>
</evidence>
<dbReference type="GO" id="GO:0016560">
    <property type="term" value="P:protein import into peroxisome matrix, docking"/>
    <property type="evidence" value="ECO:0007669"/>
    <property type="project" value="InterPro"/>
</dbReference>
<name>A0AAV5LG56_9ROSI</name>
<organism evidence="3 4">
    <name type="scientific">Rubroshorea leprosula</name>
    <dbReference type="NCBI Taxonomy" id="152421"/>
    <lineage>
        <taxon>Eukaryota</taxon>
        <taxon>Viridiplantae</taxon>
        <taxon>Streptophyta</taxon>
        <taxon>Embryophyta</taxon>
        <taxon>Tracheophyta</taxon>
        <taxon>Spermatophyta</taxon>
        <taxon>Magnoliopsida</taxon>
        <taxon>eudicotyledons</taxon>
        <taxon>Gunneridae</taxon>
        <taxon>Pentapetalae</taxon>
        <taxon>rosids</taxon>
        <taxon>malvids</taxon>
        <taxon>Malvales</taxon>
        <taxon>Dipterocarpaceae</taxon>
        <taxon>Rubroshorea</taxon>
    </lineage>
</organism>
<evidence type="ECO:0000313" key="3">
    <source>
        <dbReference type="EMBL" id="GKV36253.1"/>
    </source>
</evidence>
<feature type="compositionally biased region" description="Polar residues" evidence="1">
    <location>
        <begin position="861"/>
        <end position="876"/>
    </location>
</feature>
<sequence>MASLVEIHDVLQNISRQYEVENILTWANRVCPAHHERGPPLSLKPILCLENAACVGEFYMAFEGMLFEQQYEEGQGSVGKALKYNQPFYVPDISESRENVCPYISIDSWRKDHFLGALAIKLSSTACSSCGNYVVEFLFRRCKLTPETQKRLGPLFDLAEDDIAVSNTTLVRSNPPYQSTSDFNLNLTNQTVGNVMDGQLPMQQLHYTGVLDAMPTQGNLLAQSTDVVVNPRDGNVLQWPHEQGPIQLHVSATSDIEASRENIVAPPIGDFNLNGRISSSGNNQIAEYHVTDIQVPHKQPKFEFQSEKDLEPHILHVYNEEKHKLSHFIDDSWELKKKVLAFKRFENDFGAVSWSKVNETMLSNWNINKEPRSLTIHNSFSNDEIVHHEENLPSSIFYLSYDKCISDINYMATDISLKSIYQVYKEMNHLQNKVYTLMSVECSNNWRICNLILAVVTILHPNLKLKFVQFVYEEIYGVVVAKQHLNEIFDFLTSVYDEYAYDQTNKREVATAIDDTSSSAHLNANDRVLNSFKKYLASKPNRFKFPTMGKMACDFLAIPLSTILSNSAFTTEVKKIVSNNSDQDLKIINAIICSQDWLALVKASASNEKSDEKLTREWRVWLEKDVREHLVWDFAKEDSQLLENWESHKSTRQLKIKESVLTPLVLPLDDATIQANPQWYYIGDEDMPHFRKRMFLDLHNGKIHVPERMEGDDGSIEHNQPTCSSITDSSNRSGSILHGSSSSSRCIEEGKHSRVKESCVDSRSKITFKATYKEDTIRFKFEPSAGCSKLYEEVAKRFKLQYGSFQLKYLDDEEEWVMLVNDSDMQECMEVLDVLMGSKLNPQPLANNPPPKPWEQGGAASGSSPFKPSSAGSTSEIVEASGTARPGEIVSTSNRNTTVNRNPVGRPLPTRPREKTNGSMGNNYGGYGSTPSYNSGYGSGMYGSYGGLGELYGGGMDGNSMYRGGYGGLYGSGMYGGGLYNGGFGGTMGGFGMGMGGPYGFQDPNDPYGAPPPPPGFWISVLRVLQGVVNFFGRISILIDQNTQAFHMFMTALLQLFDRTGLLYGELARFVLRLLGIRTKPRRVPPPGPNGHPLPGPSGTTNATNHIEGPKGAPSGSWDNVWEYDAAKSRCFSHFSCFVRTSKGPDTL</sequence>
<comment type="caution">
    <text evidence="3">The sequence shown here is derived from an EMBL/GenBank/DDBJ whole genome shotgun (WGS) entry which is preliminary data.</text>
</comment>
<dbReference type="AlphaFoldDB" id="A0AAV5LG56"/>
<dbReference type="Proteomes" id="UP001054252">
    <property type="component" value="Unassembled WGS sequence"/>
</dbReference>
<feature type="compositionally biased region" description="Polar residues" evidence="1">
    <location>
        <begin position="717"/>
        <end position="728"/>
    </location>
</feature>
<dbReference type="PANTHER" id="PTHR19332:SF10">
    <property type="entry name" value="PEROXIN-13"/>
    <property type="match status" value="1"/>
</dbReference>
<dbReference type="GO" id="GO:1990429">
    <property type="term" value="C:peroxisomal importomer complex"/>
    <property type="evidence" value="ECO:0007669"/>
    <property type="project" value="TreeGrafter"/>
</dbReference>
<keyword evidence="4" id="KW-1185">Reference proteome</keyword>
<gene>
    <name evidence="3" type="ORF">SLEP1_g44401</name>
</gene>
<feature type="region of interest" description="Disordered" evidence="1">
    <location>
        <begin position="1081"/>
        <end position="1114"/>
    </location>
</feature>
<evidence type="ECO:0000313" key="4">
    <source>
        <dbReference type="Proteomes" id="UP001054252"/>
    </source>
</evidence>
<dbReference type="EMBL" id="BPVZ01000115">
    <property type="protein sequence ID" value="GKV36253.1"/>
    <property type="molecule type" value="Genomic_DNA"/>
</dbReference>
<feature type="compositionally biased region" description="Pro residues" evidence="1">
    <location>
        <begin position="1084"/>
        <end position="1096"/>
    </location>
</feature>
<feature type="region of interest" description="Disordered" evidence="1">
    <location>
        <begin position="706"/>
        <end position="749"/>
    </location>
</feature>
<dbReference type="PANTHER" id="PTHR19332">
    <property type="entry name" value="PEROXISOMAL MEMBRANE PROTEIN PEX13"/>
    <property type="match status" value="1"/>
</dbReference>
<dbReference type="GO" id="GO:0003677">
    <property type="term" value="F:DNA binding"/>
    <property type="evidence" value="ECO:0007669"/>
    <property type="project" value="InterPro"/>
</dbReference>
<dbReference type="Pfam" id="PF22922">
    <property type="entry name" value="GAF_NLP"/>
    <property type="match status" value="1"/>
</dbReference>
<proteinExistence type="predicted"/>
<dbReference type="Pfam" id="PF00564">
    <property type="entry name" value="PB1"/>
    <property type="match status" value="1"/>
</dbReference>
<dbReference type="InterPro" id="IPR025525">
    <property type="entry name" value="hAT-like_transposase_RNase-H"/>
</dbReference>
<feature type="region of interest" description="Disordered" evidence="1">
    <location>
        <begin position="841"/>
        <end position="925"/>
    </location>
</feature>
<protein>
    <recommendedName>
        <fullName evidence="2">PB1 domain-containing protein</fullName>
    </recommendedName>
</protein>
<dbReference type="Pfam" id="PF14372">
    <property type="entry name" value="hAT-like_RNase-H"/>
    <property type="match status" value="1"/>
</dbReference>
<dbReference type="PROSITE" id="PS51745">
    <property type="entry name" value="PB1"/>
    <property type="match status" value="1"/>
</dbReference>
<dbReference type="GO" id="GO:0046983">
    <property type="term" value="F:protein dimerization activity"/>
    <property type="evidence" value="ECO:0007669"/>
    <property type="project" value="InterPro"/>
</dbReference>
<dbReference type="InterPro" id="IPR035463">
    <property type="entry name" value="Pex13"/>
</dbReference>
<dbReference type="SUPFAM" id="SSF54277">
    <property type="entry name" value="CAD &amp; PB1 domains"/>
    <property type="match status" value="1"/>
</dbReference>
<dbReference type="SUPFAM" id="SSF53098">
    <property type="entry name" value="Ribonuclease H-like"/>
    <property type="match status" value="1"/>
</dbReference>
<dbReference type="InterPro" id="IPR012337">
    <property type="entry name" value="RNaseH-like_sf"/>
</dbReference>
<dbReference type="InterPro" id="IPR055081">
    <property type="entry name" value="NLP1-9_GAF"/>
</dbReference>
<feature type="compositionally biased region" description="Low complexity" evidence="1">
    <location>
        <begin position="890"/>
        <end position="902"/>
    </location>
</feature>
<dbReference type="InterPro" id="IPR053793">
    <property type="entry name" value="PB1-like"/>
</dbReference>
<dbReference type="Pfam" id="PF05699">
    <property type="entry name" value="Dimer_Tnp_hAT"/>
    <property type="match status" value="1"/>
</dbReference>
<feature type="compositionally biased region" description="Low complexity" evidence="1">
    <location>
        <begin position="729"/>
        <end position="744"/>
    </location>
</feature>
<dbReference type="Gene3D" id="3.10.20.90">
    <property type="entry name" value="Phosphatidylinositol 3-kinase Catalytic Subunit, Chain A, domain 1"/>
    <property type="match status" value="1"/>
</dbReference>
<dbReference type="InterPro" id="IPR008906">
    <property type="entry name" value="HATC_C_dom"/>
</dbReference>
<dbReference type="GO" id="GO:0005778">
    <property type="term" value="C:peroxisomal membrane"/>
    <property type="evidence" value="ECO:0007669"/>
    <property type="project" value="TreeGrafter"/>
</dbReference>
<evidence type="ECO:0000259" key="2">
    <source>
        <dbReference type="PROSITE" id="PS51745"/>
    </source>
</evidence>
<dbReference type="InterPro" id="IPR000270">
    <property type="entry name" value="PB1_dom"/>
</dbReference>
<feature type="domain" description="PB1" evidence="2">
    <location>
        <begin position="765"/>
        <end position="845"/>
    </location>
</feature>